<organism evidence="2 3">
    <name type="scientific">Zunongwangia endophytica</name>
    <dbReference type="NCBI Taxonomy" id="1808945"/>
    <lineage>
        <taxon>Bacteria</taxon>
        <taxon>Pseudomonadati</taxon>
        <taxon>Bacteroidota</taxon>
        <taxon>Flavobacteriia</taxon>
        <taxon>Flavobacteriales</taxon>
        <taxon>Flavobacteriaceae</taxon>
        <taxon>Zunongwangia</taxon>
    </lineage>
</organism>
<keyword evidence="1" id="KW-0472">Membrane</keyword>
<reference evidence="3" key="1">
    <citation type="journal article" date="2019" name="Int. J. Syst. Evol. Microbiol.">
        <title>The Global Catalogue of Microorganisms (GCM) 10K type strain sequencing project: providing services to taxonomists for standard genome sequencing and annotation.</title>
        <authorList>
            <consortium name="The Broad Institute Genomics Platform"/>
            <consortium name="The Broad Institute Genome Sequencing Center for Infectious Disease"/>
            <person name="Wu L."/>
            <person name="Ma J."/>
        </authorList>
    </citation>
    <scope>NUCLEOTIDE SEQUENCE [LARGE SCALE GENOMIC DNA]</scope>
    <source>
        <strain evidence="3">CECT 9128</strain>
    </source>
</reference>
<name>A0ABV8HE33_9FLAO</name>
<keyword evidence="3" id="KW-1185">Reference proteome</keyword>
<evidence type="ECO:0000256" key="1">
    <source>
        <dbReference type="SAM" id="Phobius"/>
    </source>
</evidence>
<gene>
    <name evidence="2" type="ORF">ACFOS1_13955</name>
</gene>
<keyword evidence="1" id="KW-0812">Transmembrane</keyword>
<dbReference type="PROSITE" id="PS51257">
    <property type="entry name" value="PROKAR_LIPOPROTEIN"/>
    <property type="match status" value="1"/>
</dbReference>
<dbReference type="RefSeq" id="WP_290232473.1">
    <property type="nucleotide sequence ID" value="NZ_JAUFPZ010000002.1"/>
</dbReference>
<sequence length="210" mass="24425">MNYTKKSSYQNIYSVLRINRLVSICVSIGAFTACILSGFLIYKMHQEALHNAFAVTESGQVIPLIWQERSNQLEIEAKAHLERFHYAFYGLTPDTYEDQLEKALWLGNSSVDEVYRQKKADGVYNRILQYALVQKVDSIKSTLDSKQSPYPFRTQVFFSIHRGNVKEHYVLMTSGKLLPVKRSFPRNPHGLMITDFYENRLQKRTDTENE</sequence>
<evidence type="ECO:0000313" key="3">
    <source>
        <dbReference type="Proteomes" id="UP001595793"/>
    </source>
</evidence>
<dbReference type="EMBL" id="JBHSAS010000010">
    <property type="protein sequence ID" value="MFC4028516.1"/>
    <property type="molecule type" value="Genomic_DNA"/>
</dbReference>
<dbReference type="Proteomes" id="UP001595793">
    <property type="component" value="Unassembled WGS sequence"/>
</dbReference>
<evidence type="ECO:0000313" key="2">
    <source>
        <dbReference type="EMBL" id="MFC4028516.1"/>
    </source>
</evidence>
<comment type="caution">
    <text evidence="2">The sequence shown here is derived from an EMBL/GenBank/DDBJ whole genome shotgun (WGS) entry which is preliminary data.</text>
</comment>
<accession>A0ABV8HE33</accession>
<feature type="transmembrane region" description="Helical" evidence="1">
    <location>
        <begin position="21"/>
        <end position="42"/>
    </location>
</feature>
<keyword evidence="1" id="KW-1133">Transmembrane helix</keyword>
<protein>
    <submittedName>
        <fullName evidence="2">Conjugal transfer protein TraK</fullName>
    </submittedName>
</protein>
<proteinExistence type="predicted"/>